<dbReference type="AlphaFoldDB" id="A0A0L8LBI9"/>
<reference evidence="2" key="1">
    <citation type="submission" date="2015-07" db="EMBL/GenBank/DDBJ databases">
        <authorList>
            <person name="Ju K.-S."/>
            <person name="Doroghazi J.R."/>
            <person name="Metcalf W.W."/>
        </authorList>
    </citation>
    <scope>NUCLEOTIDE SEQUENCE [LARGE SCALE GENOMIC DNA]</scope>
    <source>
        <strain evidence="2">NRRL 2290</strain>
    </source>
</reference>
<keyword evidence="2" id="KW-1185">Reference proteome</keyword>
<organism evidence="1 2">
    <name type="scientific">Streptomyces resistomycificus</name>
    <dbReference type="NCBI Taxonomy" id="67356"/>
    <lineage>
        <taxon>Bacteria</taxon>
        <taxon>Bacillati</taxon>
        <taxon>Actinomycetota</taxon>
        <taxon>Actinomycetes</taxon>
        <taxon>Kitasatosporales</taxon>
        <taxon>Streptomycetaceae</taxon>
        <taxon>Streptomyces</taxon>
        <taxon>Streptomyces aurantiacus group</taxon>
    </lineage>
</organism>
<feature type="non-terminal residue" evidence="1">
    <location>
        <position position="1"/>
    </location>
</feature>
<dbReference type="Proteomes" id="UP000037251">
    <property type="component" value="Unassembled WGS sequence"/>
</dbReference>
<proteinExistence type="predicted"/>
<name>A0A0L8LBI9_9ACTN</name>
<dbReference type="EMBL" id="LGUS01000156">
    <property type="protein sequence ID" value="KOG35497.1"/>
    <property type="molecule type" value="Genomic_DNA"/>
</dbReference>
<gene>
    <name evidence="1" type="ORF">ADK37_15000</name>
</gene>
<sequence length="67" mass="6176">VTFNVLTTVFTGGAGAGVAGAGKAGAVAKVLSAAGKAGKVIDPMTYIAKGAGAGLSKIGDISAALKG</sequence>
<comment type="caution">
    <text evidence="1">The sequence shown here is derived from an EMBL/GenBank/DDBJ whole genome shotgun (WGS) entry which is preliminary data.</text>
</comment>
<evidence type="ECO:0000313" key="1">
    <source>
        <dbReference type="EMBL" id="KOG35497.1"/>
    </source>
</evidence>
<evidence type="ECO:0000313" key="2">
    <source>
        <dbReference type="Proteomes" id="UP000037251"/>
    </source>
</evidence>
<accession>A0A0L8LBI9</accession>
<dbReference type="PATRIC" id="fig|67356.5.peg.3218"/>
<dbReference type="RefSeq" id="WP_157874955.1">
    <property type="nucleotide sequence ID" value="NZ_LGUS01000156.1"/>
</dbReference>
<protein>
    <submittedName>
        <fullName evidence="1">Uncharacterized protein</fullName>
    </submittedName>
</protein>
<feature type="non-terminal residue" evidence="1">
    <location>
        <position position="67"/>
    </location>
</feature>